<feature type="transmembrane region" description="Helical" evidence="6">
    <location>
        <begin position="28"/>
        <end position="46"/>
    </location>
</feature>
<dbReference type="InterPro" id="IPR007452">
    <property type="entry name" value="TamB_C"/>
</dbReference>
<sequence>MMPNTEPPPQDVPAPEPSAPRRRWGRRILLALLVVLFALFGAVGWLTGSEAGFARLWQLAAQASQGALSVARVEGTLWRGFQLQGVLWQTPLKRIELSRIALDWQPGALWQRKLIINRLELGSVLLDDRSPASGEPLSAPASLALPLDIEARHVSLQSLSLQPQALVFQSLAGSYLYQGGQHALALESLHSPWGSAAGSLALAADTPFALGGRVELEGELDGRKVQAYANLGGSLLAPTLALKGEATGVVAEVDGQFVPFAPVIYRKIKTLSIRLGNINPAMLFPGAPQAQLSMAVEAQPAGDDALSGGLSLINAAPGPVSAQRLPLSLAVATFRVNRDALTLSDAFANVADGRVGIAGVFTPKDFDLQLALERLSLRAISAAAPAQTVSGKVALGGEKMRPLLTLDLSADKLRLNGELAWLRGKAEALDIRRLRASTGNGVMDVSGRLGLDAAQRLSLNGTLKAFNPGALGKDLPQGSINANLNVDARLAGAPQGDVSLMLTASQLSGAPLSGRAEAHWQADRLSRLNASLLLGGNRLQASGAYGKPGDKLQLLLQADNLALLGPAFAGRANARILLAGTPAQPLFSARLDANALRLPGDLSIASLNAEGELAASGASPFKLDARLAGLRAGTLDVEQLMLAGQGVRSRHRVSLDGKLQLQGKPFVLSTELNGGLSDASVWQGTLARLTVSGEPALQLLQPISLSVAADAVSLGAGRWRALDTDWTLQKTAWSRAGGIETAGSVRGVQLAALSPWLSLPLQENLVLGGDWALRMAGGVPQGQVNLQREAGDVLLPTKSGHQALGLSNARLQAQLDGTGLIWRMQLSSALAGLNGQGRIQTLGGRYSAASPLSASVQGDVPALSAFQGWLALGQTMGGRATADLAISGTLGAPQLSGPISASALAFSDRLNGIALKDGTLTARFAGRELWLERLTFDNNDSLSATGKLALVDGKPAAQMVFKMDKFRAISRPGQRVVLSGLVNLNLDDKAVVLDGAIKIDRARLEMPKFGAPALGQDVVVIGRVQPEAGAASLPFAMNLKLDLGDNFRFSGAGLATRLEGNLQLQAKPGEALAVYGQVNTVDGRFKAYGQDLDISKGVISFSGAVDNPGLAIRALRRMSPVGAGVEVSGSVLYPKVQLVADEPMSEKEKLAWLILGRSASSGGQDDSALAASAGGFLAGAINDKLGLFDDIGLTSRSEKTLANGTVNPAEQVVTLGRQLSQSLYLGYEYGITSATQAVKVVYQLSKGWSAQVKAGTTVDIESRYTVRFD</sequence>
<keyword evidence="3 6" id="KW-1133">Transmembrane helix</keyword>
<evidence type="ECO:0000256" key="6">
    <source>
        <dbReference type="SAM" id="Phobius"/>
    </source>
</evidence>
<dbReference type="RefSeq" id="WP_160794861.1">
    <property type="nucleotide sequence ID" value="NZ_WSSB01000002.1"/>
</dbReference>
<evidence type="ECO:0000256" key="1">
    <source>
        <dbReference type="ARBA" id="ARBA00004167"/>
    </source>
</evidence>
<keyword evidence="2 6" id="KW-0812">Transmembrane</keyword>
<protein>
    <submittedName>
        <fullName evidence="8">Translocation/assembly module TamB</fullName>
    </submittedName>
</protein>
<dbReference type="EMBL" id="WSSB01000002">
    <property type="protein sequence ID" value="MXR36037.1"/>
    <property type="molecule type" value="Genomic_DNA"/>
</dbReference>
<dbReference type="GO" id="GO:0005886">
    <property type="term" value="C:plasma membrane"/>
    <property type="evidence" value="ECO:0007669"/>
    <property type="project" value="InterPro"/>
</dbReference>
<accession>A0A845BH27</accession>
<evidence type="ECO:0000313" key="8">
    <source>
        <dbReference type="EMBL" id="MXR36037.1"/>
    </source>
</evidence>
<dbReference type="GO" id="GO:0097347">
    <property type="term" value="C:TAM protein secretion complex"/>
    <property type="evidence" value="ECO:0007669"/>
    <property type="project" value="TreeGrafter"/>
</dbReference>
<organism evidence="8 9">
    <name type="scientific">Craterilacuibacter sinensis</name>
    <dbReference type="NCBI Taxonomy" id="2686017"/>
    <lineage>
        <taxon>Bacteria</taxon>
        <taxon>Pseudomonadati</taxon>
        <taxon>Pseudomonadota</taxon>
        <taxon>Betaproteobacteria</taxon>
        <taxon>Neisseriales</taxon>
        <taxon>Neisseriaceae</taxon>
        <taxon>Craterilacuibacter</taxon>
    </lineage>
</organism>
<feature type="domain" description="Translocation and assembly module TamB C-terminal" evidence="7">
    <location>
        <begin position="937"/>
        <end position="1261"/>
    </location>
</feature>
<evidence type="ECO:0000259" key="7">
    <source>
        <dbReference type="Pfam" id="PF04357"/>
    </source>
</evidence>
<reference evidence="8 9" key="1">
    <citation type="submission" date="2019-12" db="EMBL/GenBank/DDBJ databases">
        <title>Neisseriaceae gen. nov. sp. Genome sequencing and assembly.</title>
        <authorList>
            <person name="Liu Z."/>
            <person name="Li A."/>
        </authorList>
    </citation>
    <scope>NUCLEOTIDE SEQUENCE [LARGE SCALE GENOMIC DNA]</scope>
    <source>
        <strain evidence="8 9">B2N2-7</strain>
    </source>
</reference>
<comment type="subcellular location">
    <subcellularLocation>
        <location evidence="1">Membrane</location>
        <topology evidence="1">Single-pass membrane protein</topology>
    </subcellularLocation>
</comment>
<comment type="caution">
    <text evidence="8">The sequence shown here is derived from an EMBL/GenBank/DDBJ whole genome shotgun (WGS) entry which is preliminary data.</text>
</comment>
<evidence type="ECO:0000256" key="2">
    <source>
        <dbReference type="ARBA" id="ARBA00022692"/>
    </source>
</evidence>
<name>A0A845BH27_9NEIS</name>
<evidence type="ECO:0000256" key="3">
    <source>
        <dbReference type="ARBA" id="ARBA00022989"/>
    </source>
</evidence>
<gene>
    <name evidence="8" type="ORF">GQF02_03480</name>
</gene>
<feature type="region of interest" description="Disordered" evidence="5">
    <location>
        <begin position="1"/>
        <end position="20"/>
    </location>
</feature>
<evidence type="ECO:0000256" key="4">
    <source>
        <dbReference type="ARBA" id="ARBA00023136"/>
    </source>
</evidence>
<evidence type="ECO:0000313" key="9">
    <source>
        <dbReference type="Proteomes" id="UP000467214"/>
    </source>
</evidence>
<dbReference type="PANTHER" id="PTHR36985">
    <property type="entry name" value="TRANSLOCATION AND ASSEMBLY MODULE SUBUNIT TAMB"/>
    <property type="match status" value="1"/>
</dbReference>
<dbReference type="AlphaFoldDB" id="A0A845BH27"/>
<feature type="compositionally biased region" description="Pro residues" evidence="5">
    <location>
        <begin position="1"/>
        <end position="18"/>
    </location>
</feature>
<proteinExistence type="predicted"/>
<evidence type="ECO:0000256" key="5">
    <source>
        <dbReference type="SAM" id="MobiDB-lite"/>
    </source>
</evidence>
<dbReference type="PANTHER" id="PTHR36985:SF1">
    <property type="entry name" value="TRANSLOCATION AND ASSEMBLY MODULE SUBUNIT TAMB"/>
    <property type="match status" value="1"/>
</dbReference>
<dbReference type="Pfam" id="PF04357">
    <property type="entry name" value="TamB"/>
    <property type="match status" value="1"/>
</dbReference>
<dbReference type="Proteomes" id="UP000467214">
    <property type="component" value="Unassembled WGS sequence"/>
</dbReference>
<keyword evidence="9" id="KW-1185">Reference proteome</keyword>
<dbReference type="GO" id="GO:0009306">
    <property type="term" value="P:protein secretion"/>
    <property type="evidence" value="ECO:0007669"/>
    <property type="project" value="InterPro"/>
</dbReference>
<keyword evidence="4 6" id="KW-0472">Membrane</keyword>